<sequence>MDPNELLPITRTEFQKTFVQSLEQALPQSVEVLFRKAESSYTSVEQGRYLHACTLLRRPDELIQQMSINMDALLTRSFQTTYNTFRPVSALSMKSSSLSLVDANAFDDELLLNEITESFRIEAGDQIRDLNIRIAILFAQDNIKERENPFRPYLLARCIANTIDALNLERELCNILETQIAENFSRHVLRIYENVNHCLALNGVAAELQFKLKKTNLATPAQSSNNVMEDELDTATDEIAQSGEASNQFPGVGQQNQSRVQQYPGGAPSAQSGIVEIGGKFYNTASREISSDQPRSPVERLFETVRGIAAGISGAMTQPQVAGVGQVSGNGFAKAFSNGYETGFNSGNSQRYPNAAEQNFDQQTAQSTGSPFGANQFKWLAQNQTIGSVLRKVFGGQGNTTTTNGNGNTTQMHLYNDESSDAGAETTNGSISEHAARYQSGGNDSAGGDAQSNNTHPGGASSDASNSSQFKEMPRYSESGIVQSVHQLQKTHTAPIEQMFDQLGRIRNLILEQRAQLNDMTEDVDEQMTIDVVAMLFEFILSDNQVPAEIRAQLGRLQFLVLKIALRDQSLLTQKGHPARLLINRVGSISLGLKQIDPSGVHITQEICRIVETLLEDESENSQLFTRMLDEFDAFIARELRNSDKQLDQTVVAVEEAQNRTLRLVHITAQLQEVLKKLTINSFLRDFLESTWVSAIEVTERDDIRRGTRYRLLVPDLLWSIVPKAVEDDRTQLFALLPIILGTIREGLASINCDPKYQKELLDWLVDAHTAALRTTQSNVQMRSLSLPSVHEHFHHFVYPDEETRQDLLGEARTPEIQKILDKAIRDLDIKVEMLDQICSEELATESAPITTDNGGLSDAATPIATATPEMIKERLRTGVSLELHLGFKPSVGKLSWVDPQLQNLVLRLDGHDKPSLVSVRMFRRMIAHGRVKFMEAEPLFERAVQALLTSADVVDQPIAA</sequence>
<feature type="region of interest" description="Disordered" evidence="1">
    <location>
        <begin position="397"/>
        <end position="475"/>
    </location>
</feature>
<reference evidence="2" key="1">
    <citation type="submission" date="2020-08" db="EMBL/GenBank/DDBJ databases">
        <title>Novel species isolated from subtropical streams in China.</title>
        <authorList>
            <person name="Lu H."/>
        </authorList>
    </citation>
    <scope>NUCLEOTIDE SEQUENCE</scope>
    <source>
        <strain evidence="2">KACC 12607</strain>
    </source>
</reference>
<feature type="compositionally biased region" description="Low complexity" evidence="1">
    <location>
        <begin position="399"/>
        <end position="411"/>
    </location>
</feature>
<dbReference type="EMBL" id="JACOFV010000003">
    <property type="protein sequence ID" value="MBC3861429.1"/>
    <property type="molecule type" value="Genomic_DNA"/>
</dbReference>
<dbReference type="RefSeq" id="WP_186911358.1">
    <property type="nucleotide sequence ID" value="NZ_JACOFV010000003.1"/>
</dbReference>
<feature type="compositionally biased region" description="Polar residues" evidence="1">
    <location>
        <begin position="245"/>
        <end position="261"/>
    </location>
</feature>
<proteinExistence type="predicted"/>
<dbReference type="Pfam" id="PF07793">
    <property type="entry name" value="DUF1631"/>
    <property type="match status" value="2"/>
</dbReference>
<feature type="compositionally biased region" description="Polar residues" evidence="1">
    <location>
        <begin position="450"/>
        <end position="470"/>
    </location>
</feature>
<comment type="caution">
    <text evidence="2">The sequence shown here is derived from an EMBL/GenBank/DDBJ whole genome shotgun (WGS) entry which is preliminary data.</text>
</comment>
<feature type="region of interest" description="Disordered" evidence="1">
    <location>
        <begin position="245"/>
        <end position="269"/>
    </location>
</feature>
<protein>
    <submittedName>
        <fullName evidence="2">DUF1631 family protein</fullName>
    </submittedName>
</protein>
<name>A0A923HCY5_9BURK</name>
<evidence type="ECO:0000313" key="2">
    <source>
        <dbReference type="EMBL" id="MBC3861429.1"/>
    </source>
</evidence>
<accession>A0A923HCY5</accession>
<gene>
    <name evidence="2" type="ORF">H8K32_04895</name>
</gene>
<organism evidence="2 3">
    <name type="scientific">Undibacterium jejuense</name>
    <dbReference type="NCBI Taxonomy" id="1344949"/>
    <lineage>
        <taxon>Bacteria</taxon>
        <taxon>Pseudomonadati</taxon>
        <taxon>Pseudomonadota</taxon>
        <taxon>Betaproteobacteria</taxon>
        <taxon>Burkholderiales</taxon>
        <taxon>Oxalobacteraceae</taxon>
        <taxon>Undibacterium</taxon>
    </lineage>
</organism>
<evidence type="ECO:0000256" key="1">
    <source>
        <dbReference type="SAM" id="MobiDB-lite"/>
    </source>
</evidence>
<dbReference type="Proteomes" id="UP000634011">
    <property type="component" value="Unassembled WGS sequence"/>
</dbReference>
<keyword evidence="3" id="KW-1185">Reference proteome</keyword>
<dbReference type="AlphaFoldDB" id="A0A923HCY5"/>
<evidence type="ECO:0000313" key="3">
    <source>
        <dbReference type="Proteomes" id="UP000634011"/>
    </source>
</evidence>
<dbReference type="InterPro" id="IPR012434">
    <property type="entry name" value="DUF1631"/>
</dbReference>